<evidence type="ECO:0000256" key="2">
    <source>
        <dbReference type="ARBA" id="ARBA00022692"/>
    </source>
</evidence>
<dbReference type="PANTHER" id="PTHR48021:SF39">
    <property type="entry name" value="MAJOR FACILITATOR SUPERFAMILY (MFS) PROFILE DOMAIN-CONTAINING PROTEIN"/>
    <property type="match status" value="1"/>
</dbReference>
<feature type="transmembrane region" description="Helical" evidence="5">
    <location>
        <begin position="48"/>
        <end position="73"/>
    </location>
</feature>
<organism evidence="7 8">
    <name type="scientific">Diatraea saccharalis</name>
    <name type="common">sugarcane borer</name>
    <dbReference type="NCBI Taxonomy" id="40085"/>
    <lineage>
        <taxon>Eukaryota</taxon>
        <taxon>Metazoa</taxon>
        <taxon>Ecdysozoa</taxon>
        <taxon>Arthropoda</taxon>
        <taxon>Hexapoda</taxon>
        <taxon>Insecta</taxon>
        <taxon>Pterygota</taxon>
        <taxon>Neoptera</taxon>
        <taxon>Endopterygota</taxon>
        <taxon>Lepidoptera</taxon>
        <taxon>Glossata</taxon>
        <taxon>Ditrysia</taxon>
        <taxon>Pyraloidea</taxon>
        <taxon>Crambidae</taxon>
        <taxon>Crambinae</taxon>
        <taxon>Diatraea</taxon>
    </lineage>
</organism>
<dbReference type="InterPro" id="IPR005828">
    <property type="entry name" value="MFS_sugar_transport-like"/>
</dbReference>
<evidence type="ECO:0000256" key="4">
    <source>
        <dbReference type="ARBA" id="ARBA00023136"/>
    </source>
</evidence>
<keyword evidence="8" id="KW-1185">Reference proteome</keyword>
<evidence type="ECO:0000256" key="3">
    <source>
        <dbReference type="ARBA" id="ARBA00022989"/>
    </source>
</evidence>
<dbReference type="InterPro" id="IPR036259">
    <property type="entry name" value="MFS_trans_sf"/>
</dbReference>
<dbReference type="Proteomes" id="UP001153714">
    <property type="component" value="Chromosome 5"/>
</dbReference>
<keyword evidence="3 5" id="KW-1133">Transmembrane helix</keyword>
<dbReference type="AlphaFoldDB" id="A0A9N9WG20"/>
<dbReference type="SUPFAM" id="SSF103473">
    <property type="entry name" value="MFS general substrate transporter"/>
    <property type="match status" value="1"/>
</dbReference>
<keyword evidence="4 5" id="KW-0472">Membrane</keyword>
<sequence>MYVNIFLFVSVPGSVGFLLQPFGAILSAPFVDHFGRKYTSFMVNIPHVVAWILMYFASTVTMLFAANALLGFGTGLMEAPLNAYVGEITEPSLRGMLCTSTQMFYSAGVLLMFFLGKIMNWREAALVSLAAPVVSMVFIILVPETPVWLLSRGREKEALKSLCYLRGWTTPDNVRDEFDQLTVYCKKLECCAICCKTDDDEIIDCEHKKANVFKRIYLKFRYVMIAKETLRPFVLMIMYFLFISMTGLTPIRPNMINICDAFGMADGGKNIAVNRIIIFTSF</sequence>
<reference evidence="7" key="2">
    <citation type="submission" date="2022-10" db="EMBL/GenBank/DDBJ databases">
        <authorList>
            <consortium name="ENA_rothamsted_submissions"/>
            <consortium name="culmorum"/>
            <person name="King R."/>
        </authorList>
    </citation>
    <scope>NUCLEOTIDE SEQUENCE</scope>
</reference>
<evidence type="ECO:0000313" key="8">
    <source>
        <dbReference type="Proteomes" id="UP001153714"/>
    </source>
</evidence>
<dbReference type="Pfam" id="PF00083">
    <property type="entry name" value="Sugar_tr"/>
    <property type="match status" value="1"/>
</dbReference>
<dbReference type="InterPro" id="IPR050549">
    <property type="entry name" value="MFS_Trehalose_Transporter"/>
</dbReference>
<evidence type="ECO:0000256" key="5">
    <source>
        <dbReference type="SAM" id="Phobius"/>
    </source>
</evidence>
<evidence type="ECO:0000256" key="1">
    <source>
        <dbReference type="ARBA" id="ARBA00004141"/>
    </source>
</evidence>
<dbReference type="InterPro" id="IPR005829">
    <property type="entry name" value="Sugar_transporter_CS"/>
</dbReference>
<accession>A0A9N9WG20</accession>
<dbReference type="GO" id="GO:0016020">
    <property type="term" value="C:membrane"/>
    <property type="evidence" value="ECO:0007669"/>
    <property type="project" value="UniProtKB-SubCell"/>
</dbReference>
<feature type="transmembrane region" description="Helical" evidence="5">
    <location>
        <begin position="93"/>
        <end position="115"/>
    </location>
</feature>
<dbReference type="GO" id="GO:0022857">
    <property type="term" value="F:transmembrane transporter activity"/>
    <property type="evidence" value="ECO:0007669"/>
    <property type="project" value="InterPro"/>
</dbReference>
<dbReference type="EMBL" id="OU893336">
    <property type="protein sequence ID" value="CAG9793501.1"/>
    <property type="molecule type" value="Genomic_DNA"/>
</dbReference>
<proteinExistence type="predicted"/>
<feature type="transmembrane region" description="Helical" evidence="5">
    <location>
        <begin position="6"/>
        <end position="27"/>
    </location>
</feature>
<protein>
    <recommendedName>
        <fullName evidence="6">Major facilitator superfamily (MFS) profile domain-containing protein</fullName>
    </recommendedName>
</protein>
<evidence type="ECO:0000313" key="7">
    <source>
        <dbReference type="EMBL" id="CAG9793501.1"/>
    </source>
</evidence>
<dbReference type="PROSITE" id="PS00217">
    <property type="entry name" value="SUGAR_TRANSPORT_2"/>
    <property type="match status" value="1"/>
</dbReference>
<name>A0A9N9WG20_9NEOP</name>
<dbReference type="PANTHER" id="PTHR48021">
    <property type="match status" value="1"/>
</dbReference>
<dbReference type="Gene3D" id="1.20.1250.20">
    <property type="entry name" value="MFS general substrate transporter like domains"/>
    <property type="match status" value="1"/>
</dbReference>
<feature type="domain" description="Major facilitator superfamily (MFS) profile" evidence="6">
    <location>
        <begin position="1"/>
        <end position="282"/>
    </location>
</feature>
<feature type="transmembrane region" description="Helical" evidence="5">
    <location>
        <begin position="230"/>
        <end position="248"/>
    </location>
</feature>
<dbReference type="InterPro" id="IPR020846">
    <property type="entry name" value="MFS_dom"/>
</dbReference>
<comment type="subcellular location">
    <subcellularLocation>
        <location evidence="1">Membrane</location>
        <topology evidence="1">Multi-pass membrane protein</topology>
    </subcellularLocation>
</comment>
<dbReference type="OrthoDB" id="6133115at2759"/>
<dbReference type="PROSITE" id="PS50850">
    <property type="entry name" value="MFS"/>
    <property type="match status" value="1"/>
</dbReference>
<gene>
    <name evidence="7" type="ORF">DIATSA_LOCUS10935</name>
</gene>
<keyword evidence="2 5" id="KW-0812">Transmembrane</keyword>
<reference evidence="7" key="1">
    <citation type="submission" date="2021-12" db="EMBL/GenBank/DDBJ databases">
        <authorList>
            <person name="King R."/>
        </authorList>
    </citation>
    <scope>NUCLEOTIDE SEQUENCE</scope>
</reference>
<feature type="transmembrane region" description="Helical" evidence="5">
    <location>
        <begin position="124"/>
        <end position="142"/>
    </location>
</feature>
<evidence type="ECO:0000259" key="6">
    <source>
        <dbReference type="PROSITE" id="PS50850"/>
    </source>
</evidence>